<dbReference type="InterPro" id="IPR005135">
    <property type="entry name" value="Endo/exonuclease/phosphatase"/>
</dbReference>
<dbReference type="SUPFAM" id="SSF56672">
    <property type="entry name" value="DNA/RNA polymerases"/>
    <property type="match status" value="1"/>
</dbReference>
<dbReference type="PROSITE" id="PS50878">
    <property type="entry name" value="RT_POL"/>
    <property type="match status" value="1"/>
</dbReference>
<evidence type="ECO:0000313" key="2">
    <source>
        <dbReference type="EMBL" id="KAJ3653062.1"/>
    </source>
</evidence>
<dbReference type="AlphaFoldDB" id="A0AA38MDY6"/>
<protein>
    <recommendedName>
        <fullName evidence="1">Reverse transcriptase domain-containing protein</fullName>
    </recommendedName>
</protein>
<dbReference type="PRINTS" id="PR01345">
    <property type="entry name" value="CERVTRCPTASE"/>
</dbReference>
<dbReference type="InterPro" id="IPR000477">
    <property type="entry name" value="RT_dom"/>
</dbReference>
<keyword evidence="3" id="KW-1185">Reference proteome</keyword>
<name>A0AA38MDY6_9CUCU</name>
<dbReference type="CDD" id="cd01650">
    <property type="entry name" value="RT_nLTR_like"/>
    <property type="match status" value="1"/>
</dbReference>
<dbReference type="InterPro" id="IPR043502">
    <property type="entry name" value="DNA/RNA_pol_sf"/>
</dbReference>
<dbReference type="SUPFAM" id="SSF56219">
    <property type="entry name" value="DNase I-like"/>
    <property type="match status" value="1"/>
</dbReference>
<gene>
    <name evidence="2" type="ORF">Zmor_018979</name>
</gene>
<sequence length="922" mass="105267">MSTNIASLPAKLNDFFLFVQTSKPSIFCITETWLHNAIPNSMICPPDYNIHRNDRVHTRGGGVAIFLNKNCFSNFQIKTIDIEINSVETLALHISLQSFSLLLLCIYRPPDTPATTDNNIITVLTELITQYSQVIVTGDFNLPDFKHIVSLDHPNSTEALYHNFLIDLGLTQLVNEPTRFRENTNPSLLDWIIVNDRQLLSNIQHEPPIGISDHAVLSSQIQFFVSTHPNRVDSTVVKRINYNLVNSDINQIDWHSCLRNLDPNEQWNYLTAIITSLKAKYTKTMVIKRAKNKPWINRNLIKELSKKKALWKKFRRTKCNNDYVAHRLFSNELSIKLQKAKKAYEQSVIFSNNQKKFHQYVRNALCSKVSVPLIQHPNGTLCNNNLEVAELLAESFCKSFIPEPNDPLTAVLSTPSCENFLSNINFTPSIIRQKIKNLKSNSAPGPDNIDVHLLKHCISSLSSPLAIIMTNSFKTSIVPDVWRCAYVTPIFKKGNKLSPDNYRPISLVSVVSKIMESIIVDSLSQFLVENEIIPNVQHGFLKGRSIVTNLLSCLNEWSDSLDKHKPTDVIYLDFSRAFDRVPHQRLMHKLHHQGVRGDLLTWISSFLNNRSFKVRVDKEYSNPRSVLSGVPQGSVLAPLLFLAYTSDLVAGISSKCALYADDAKIFADPTSNWDTLQSDLHKIATWSSAWLLPLNEDKCVVLHIGPNNPLNTYSINGKLLRSVKSVNDLGVIINDRLTWTQHIDKICKKANSTIYICNKIFSKPSYETTRKLYIMYIRPHLEYASAIWYPILCRDRNLLEQTQRRATCLGLGIRRPSYAERLSQMRLEPITTRLRKLDLITTYNILTSKFSVDLSHIYKPQNDNRLRGHPRQLKHQTYSTKSRQCFLPNRVFKEWNSLQPTLVAAPTTSIFKKGINSVTFNS</sequence>
<dbReference type="InterPro" id="IPR036691">
    <property type="entry name" value="Endo/exonu/phosph_ase_sf"/>
</dbReference>
<dbReference type="Pfam" id="PF14529">
    <property type="entry name" value="Exo_endo_phos_2"/>
    <property type="match status" value="1"/>
</dbReference>
<accession>A0AA38MDY6</accession>
<feature type="domain" description="Reverse transcriptase" evidence="1">
    <location>
        <begin position="471"/>
        <end position="733"/>
    </location>
</feature>
<dbReference type="GO" id="GO:0003824">
    <property type="term" value="F:catalytic activity"/>
    <property type="evidence" value="ECO:0007669"/>
    <property type="project" value="InterPro"/>
</dbReference>
<dbReference type="PANTHER" id="PTHR47510:SF3">
    <property type="entry name" value="ENDO_EXONUCLEASE_PHOSPHATASE DOMAIN-CONTAINING PROTEIN"/>
    <property type="match status" value="1"/>
</dbReference>
<evidence type="ECO:0000313" key="3">
    <source>
        <dbReference type="Proteomes" id="UP001168821"/>
    </source>
</evidence>
<dbReference type="GO" id="GO:0071897">
    <property type="term" value="P:DNA biosynthetic process"/>
    <property type="evidence" value="ECO:0007669"/>
    <property type="project" value="UniProtKB-ARBA"/>
</dbReference>
<dbReference type="Gene3D" id="3.60.10.10">
    <property type="entry name" value="Endonuclease/exonuclease/phosphatase"/>
    <property type="match status" value="1"/>
</dbReference>
<dbReference type="EMBL" id="JALNTZ010000005">
    <property type="protein sequence ID" value="KAJ3653062.1"/>
    <property type="molecule type" value="Genomic_DNA"/>
</dbReference>
<dbReference type="Pfam" id="PF00078">
    <property type="entry name" value="RVT_1"/>
    <property type="match status" value="1"/>
</dbReference>
<evidence type="ECO:0000259" key="1">
    <source>
        <dbReference type="PROSITE" id="PS50878"/>
    </source>
</evidence>
<dbReference type="PANTHER" id="PTHR47510">
    <property type="entry name" value="REVERSE TRANSCRIPTASE DOMAIN-CONTAINING PROTEIN"/>
    <property type="match status" value="1"/>
</dbReference>
<dbReference type="Proteomes" id="UP001168821">
    <property type="component" value="Unassembled WGS sequence"/>
</dbReference>
<proteinExistence type="predicted"/>
<comment type="caution">
    <text evidence="2">The sequence shown here is derived from an EMBL/GenBank/DDBJ whole genome shotgun (WGS) entry which is preliminary data.</text>
</comment>
<reference evidence="2" key="1">
    <citation type="journal article" date="2023" name="G3 (Bethesda)">
        <title>Whole genome assemblies of Zophobas morio and Tenebrio molitor.</title>
        <authorList>
            <person name="Kaur S."/>
            <person name="Stinson S.A."/>
            <person name="diCenzo G.C."/>
        </authorList>
    </citation>
    <scope>NUCLEOTIDE SEQUENCE</scope>
    <source>
        <strain evidence="2">QUZm001</strain>
    </source>
</reference>
<organism evidence="2 3">
    <name type="scientific">Zophobas morio</name>
    <dbReference type="NCBI Taxonomy" id="2755281"/>
    <lineage>
        <taxon>Eukaryota</taxon>
        <taxon>Metazoa</taxon>
        <taxon>Ecdysozoa</taxon>
        <taxon>Arthropoda</taxon>
        <taxon>Hexapoda</taxon>
        <taxon>Insecta</taxon>
        <taxon>Pterygota</taxon>
        <taxon>Neoptera</taxon>
        <taxon>Endopterygota</taxon>
        <taxon>Coleoptera</taxon>
        <taxon>Polyphaga</taxon>
        <taxon>Cucujiformia</taxon>
        <taxon>Tenebrionidae</taxon>
        <taxon>Zophobas</taxon>
    </lineage>
</organism>